<keyword evidence="4" id="KW-1185">Reference proteome</keyword>
<reference evidence="3" key="2">
    <citation type="submission" date="2020-09" db="EMBL/GenBank/DDBJ databases">
        <authorList>
            <person name="Sun Q."/>
            <person name="Zhou Y."/>
        </authorList>
    </citation>
    <scope>NUCLEOTIDE SEQUENCE</scope>
    <source>
        <strain evidence="3">CGMCC 1.15493</strain>
    </source>
</reference>
<keyword evidence="2" id="KW-1277">Toxin-antitoxin system</keyword>
<reference evidence="3" key="1">
    <citation type="journal article" date="2014" name="Int. J. Syst. Evol. Microbiol.">
        <title>Complete genome sequence of Corynebacterium casei LMG S-19264T (=DSM 44701T), isolated from a smear-ripened cheese.</title>
        <authorList>
            <consortium name="US DOE Joint Genome Institute (JGI-PGF)"/>
            <person name="Walter F."/>
            <person name="Albersmeier A."/>
            <person name="Kalinowski J."/>
            <person name="Ruckert C."/>
        </authorList>
    </citation>
    <scope>NUCLEOTIDE SEQUENCE</scope>
    <source>
        <strain evidence="3">CGMCC 1.15493</strain>
    </source>
</reference>
<comment type="similarity">
    <text evidence="1">Belongs to the RelE toxin family.</text>
</comment>
<dbReference type="InterPro" id="IPR007712">
    <property type="entry name" value="RelE/ParE_toxin"/>
</dbReference>
<dbReference type="InterPro" id="IPR035093">
    <property type="entry name" value="RelE/ParE_toxin_dom_sf"/>
</dbReference>
<comment type="caution">
    <text evidence="3">The sequence shown here is derived from an EMBL/GenBank/DDBJ whole genome shotgun (WGS) entry which is preliminary data.</text>
</comment>
<organism evidence="3 4">
    <name type="scientific">Aureimonas glaciei</name>
    <dbReference type="NCBI Taxonomy" id="1776957"/>
    <lineage>
        <taxon>Bacteria</taxon>
        <taxon>Pseudomonadati</taxon>
        <taxon>Pseudomonadota</taxon>
        <taxon>Alphaproteobacteria</taxon>
        <taxon>Hyphomicrobiales</taxon>
        <taxon>Aurantimonadaceae</taxon>
        <taxon>Aureimonas</taxon>
    </lineage>
</organism>
<evidence type="ECO:0000313" key="4">
    <source>
        <dbReference type="Proteomes" id="UP000613160"/>
    </source>
</evidence>
<dbReference type="PANTHER" id="PTHR33755">
    <property type="entry name" value="TOXIN PARE1-RELATED"/>
    <property type="match status" value="1"/>
</dbReference>
<dbReference type="Proteomes" id="UP000613160">
    <property type="component" value="Unassembled WGS sequence"/>
</dbReference>
<protein>
    <recommendedName>
        <fullName evidence="5">Type II toxin-antitoxin system RelE/ParE family toxin</fullName>
    </recommendedName>
</protein>
<dbReference type="Pfam" id="PF05016">
    <property type="entry name" value="ParE_toxin"/>
    <property type="match status" value="1"/>
</dbReference>
<dbReference type="AlphaFoldDB" id="A0A916V1C4"/>
<dbReference type="RefSeq" id="WP_188848766.1">
    <property type="nucleotide sequence ID" value="NZ_BMJJ01000001.1"/>
</dbReference>
<name>A0A916V1C4_9HYPH</name>
<evidence type="ECO:0008006" key="5">
    <source>
        <dbReference type="Google" id="ProtNLM"/>
    </source>
</evidence>
<dbReference type="InterPro" id="IPR051803">
    <property type="entry name" value="TA_system_RelE-like_toxin"/>
</dbReference>
<evidence type="ECO:0000256" key="1">
    <source>
        <dbReference type="ARBA" id="ARBA00006226"/>
    </source>
</evidence>
<evidence type="ECO:0000313" key="3">
    <source>
        <dbReference type="EMBL" id="GGD03454.1"/>
    </source>
</evidence>
<gene>
    <name evidence="3" type="ORF">GCM10011335_02790</name>
</gene>
<sequence length="99" mass="11308">MTRKVVWDPRALDDFDKILAFLSEQNPVAADALALKIKTTLERLAHYPTGRRSRAEGYFEKPVTGRPYTIAYELTDAAVVVIRLVHQRRDWPEGGWPKG</sequence>
<dbReference type="EMBL" id="BMJJ01000001">
    <property type="protein sequence ID" value="GGD03454.1"/>
    <property type="molecule type" value="Genomic_DNA"/>
</dbReference>
<dbReference type="Gene3D" id="3.30.2310.20">
    <property type="entry name" value="RelE-like"/>
    <property type="match status" value="1"/>
</dbReference>
<evidence type="ECO:0000256" key="2">
    <source>
        <dbReference type="ARBA" id="ARBA00022649"/>
    </source>
</evidence>
<accession>A0A916V1C4</accession>
<proteinExistence type="inferred from homology"/>